<dbReference type="EMBL" id="LDRT01000159">
    <property type="protein sequence ID" value="KTR87747.1"/>
    <property type="molecule type" value="Genomic_DNA"/>
</dbReference>
<dbReference type="InterPro" id="IPR051532">
    <property type="entry name" value="Ester_Hydrolysis_Enzymes"/>
</dbReference>
<reference evidence="3 4" key="1">
    <citation type="journal article" date="2016" name="Front. Microbiol.">
        <title>Genomic Resource of Rice Seed Associated Bacteria.</title>
        <authorList>
            <person name="Midha S."/>
            <person name="Bansal K."/>
            <person name="Sharma S."/>
            <person name="Kumar N."/>
            <person name="Patil P.P."/>
            <person name="Chaudhry V."/>
            <person name="Patil P.B."/>
        </authorList>
    </citation>
    <scope>NUCLEOTIDE SEQUENCE [LARGE SCALE GENOMIC DNA]</scope>
    <source>
        <strain evidence="3 4">NS220</strain>
    </source>
</reference>
<feature type="domain" description="SGNH hydrolase-type esterase" evidence="2">
    <location>
        <begin position="95"/>
        <end position="270"/>
    </location>
</feature>
<organism evidence="3 4">
    <name type="scientific">Microbacterium testaceum</name>
    <name type="common">Aureobacterium testaceum</name>
    <name type="synonym">Brevibacterium testaceum</name>
    <dbReference type="NCBI Taxonomy" id="2033"/>
    <lineage>
        <taxon>Bacteria</taxon>
        <taxon>Bacillati</taxon>
        <taxon>Actinomycetota</taxon>
        <taxon>Actinomycetes</taxon>
        <taxon>Micrococcales</taxon>
        <taxon>Microbacteriaceae</taxon>
        <taxon>Microbacterium</taxon>
    </lineage>
</organism>
<dbReference type="PATRIC" id="fig|2033.6.peg.1037"/>
<dbReference type="InterPro" id="IPR013830">
    <property type="entry name" value="SGNH_hydro"/>
</dbReference>
<dbReference type="SUPFAM" id="SSF52266">
    <property type="entry name" value="SGNH hydrolase"/>
    <property type="match status" value="1"/>
</dbReference>
<accession>A0A147ESY2</accession>
<name>A0A147ESY2_MICTE</name>
<dbReference type="Gene3D" id="3.40.50.1110">
    <property type="entry name" value="SGNH hydrolase"/>
    <property type="match status" value="1"/>
</dbReference>
<dbReference type="PANTHER" id="PTHR30383">
    <property type="entry name" value="THIOESTERASE 1/PROTEASE 1/LYSOPHOSPHOLIPASE L1"/>
    <property type="match status" value="1"/>
</dbReference>
<dbReference type="Pfam" id="PF13472">
    <property type="entry name" value="Lipase_GDSL_2"/>
    <property type="match status" value="1"/>
</dbReference>
<evidence type="ECO:0000313" key="4">
    <source>
        <dbReference type="Proteomes" id="UP000075025"/>
    </source>
</evidence>
<protein>
    <recommendedName>
        <fullName evidence="2">SGNH hydrolase-type esterase domain-containing protein</fullName>
    </recommendedName>
</protein>
<evidence type="ECO:0000259" key="2">
    <source>
        <dbReference type="Pfam" id="PF13472"/>
    </source>
</evidence>
<dbReference type="Proteomes" id="UP000075025">
    <property type="component" value="Unassembled WGS sequence"/>
</dbReference>
<dbReference type="AlphaFoldDB" id="A0A147ESY2"/>
<evidence type="ECO:0000313" key="3">
    <source>
        <dbReference type="EMBL" id="KTR87747.1"/>
    </source>
</evidence>
<sequence length="306" mass="32870">MSAAQAAAVSHAAREWRVRFVHPEKATELARLSVGESDVAPLVADALGIAVAELEAQRAEAREQVRASARLLLEDHEVRAACAHLPFRPGQTIVALGDSLTDDALSWAHQLNAVLEEVYPDDPPAVVNAGRSGDTTADVIDRLDLVLAREPDWVIQLLGTNDVRHHGGRRVFSPGQTGTNFDTIQHILVTLGGTRLIRMTPPPVAAPAVEAATAVPGVRLRWQQEDLARVGRHLMRSDATVIDLHAPLLPHARALLDPDGLHPHIVGHRAILRVFLLSVATLPWSGADDVNELPIAVVGHHEGAAS</sequence>
<dbReference type="PANTHER" id="PTHR30383:SF5">
    <property type="entry name" value="SGNH HYDROLASE-TYPE ESTERASE DOMAIN-CONTAINING PROTEIN"/>
    <property type="match status" value="1"/>
</dbReference>
<proteinExistence type="predicted"/>
<dbReference type="OrthoDB" id="9794725at2"/>
<dbReference type="RefSeq" id="WP_058625182.1">
    <property type="nucleotide sequence ID" value="NZ_LDRT01000159.1"/>
</dbReference>
<dbReference type="GO" id="GO:0004622">
    <property type="term" value="F:phosphatidylcholine lysophospholipase activity"/>
    <property type="evidence" value="ECO:0007669"/>
    <property type="project" value="TreeGrafter"/>
</dbReference>
<feature type="coiled-coil region" evidence="1">
    <location>
        <begin position="44"/>
        <end position="71"/>
    </location>
</feature>
<evidence type="ECO:0000256" key="1">
    <source>
        <dbReference type="SAM" id="Coils"/>
    </source>
</evidence>
<comment type="caution">
    <text evidence="3">The sequence shown here is derived from an EMBL/GenBank/DDBJ whole genome shotgun (WGS) entry which is preliminary data.</text>
</comment>
<dbReference type="InterPro" id="IPR036514">
    <property type="entry name" value="SGNH_hydro_sf"/>
</dbReference>
<keyword evidence="1" id="KW-0175">Coiled coil</keyword>
<gene>
    <name evidence="3" type="ORF">NS220_17040</name>
</gene>